<dbReference type="RefSeq" id="WP_188670295.1">
    <property type="nucleotide sequence ID" value="NZ_BMJH01000001.1"/>
</dbReference>
<accession>A0A916U0A9</accession>
<reference evidence="1" key="2">
    <citation type="submission" date="2020-09" db="EMBL/GenBank/DDBJ databases">
        <authorList>
            <person name="Sun Q."/>
            <person name="Zhou Y."/>
        </authorList>
    </citation>
    <scope>NUCLEOTIDE SEQUENCE</scope>
    <source>
        <strain evidence="1">CGMCC 1.15478</strain>
    </source>
</reference>
<sequence length="70" mass="7583">MLIVDDVFSHAIFYTCDSGLVCAVRAAEHLPTAFVAMSNDSTMAMMALGRHALNCAFEAIEGRRSITLCD</sequence>
<evidence type="ECO:0000313" key="2">
    <source>
        <dbReference type="Proteomes" id="UP000641514"/>
    </source>
</evidence>
<dbReference type="Proteomes" id="UP000641514">
    <property type="component" value="Unassembled WGS sequence"/>
</dbReference>
<comment type="caution">
    <text evidence="1">The sequence shown here is derived from an EMBL/GenBank/DDBJ whole genome shotgun (WGS) entry which is preliminary data.</text>
</comment>
<reference evidence="1" key="1">
    <citation type="journal article" date="2014" name="Int. J. Syst. Evol. Microbiol.">
        <title>Complete genome sequence of Corynebacterium casei LMG S-19264T (=DSM 44701T), isolated from a smear-ripened cheese.</title>
        <authorList>
            <consortium name="US DOE Joint Genome Institute (JGI-PGF)"/>
            <person name="Walter F."/>
            <person name="Albersmeier A."/>
            <person name="Kalinowski J."/>
            <person name="Ruckert C."/>
        </authorList>
    </citation>
    <scope>NUCLEOTIDE SEQUENCE</scope>
    <source>
        <strain evidence="1">CGMCC 1.15478</strain>
    </source>
</reference>
<dbReference type="EMBL" id="BMJH01000001">
    <property type="protein sequence ID" value="GGC55458.1"/>
    <property type="molecule type" value="Genomic_DNA"/>
</dbReference>
<evidence type="ECO:0000313" key="1">
    <source>
        <dbReference type="EMBL" id="GGC55458.1"/>
    </source>
</evidence>
<name>A0A916U0A9_9ACTN</name>
<dbReference type="AlphaFoldDB" id="A0A916U0A9"/>
<protein>
    <submittedName>
        <fullName evidence="1">Uncharacterized protein</fullName>
    </submittedName>
</protein>
<proteinExistence type="predicted"/>
<organism evidence="1 2">
    <name type="scientific">Hoyosella rhizosphaerae</name>
    <dbReference type="NCBI Taxonomy" id="1755582"/>
    <lineage>
        <taxon>Bacteria</taxon>
        <taxon>Bacillati</taxon>
        <taxon>Actinomycetota</taxon>
        <taxon>Actinomycetes</taxon>
        <taxon>Mycobacteriales</taxon>
        <taxon>Hoyosellaceae</taxon>
        <taxon>Hoyosella</taxon>
    </lineage>
</organism>
<keyword evidence="2" id="KW-1185">Reference proteome</keyword>
<gene>
    <name evidence="1" type="ORF">GCM10011410_04810</name>
</gene>